<accession>K9PAC7</accession>
<organism evidence="6 7">
    <name type="scientific">Cyanobium gracile (strain ATCC 27147 / PCC 6307)</name>
    <dbReference type="NCBI Taxonomy" id="292564"/>
    <lineage>
        <taxon>Bacteria</taxon>
        <taxon>Bacillati</taxon>
        <taxon>Cyanobacteriota</taxon>
        <taxon>Cyanophyceae</taxon>
        <taxon>Synechococcales</taxon>
        <taxon>Prochlorococcaceae</taxon>
        <taxon>Cyanobium</taxon>
    </lineage>
</organism>
<dbReference type="InterPro" id="IPR017853">
    <property type="entry name" value="GH"/>
</dbReference>
<dbReference type="InterPro" id="IPR006047">
    <property type="entry name" value="GH13_cat_dom"/>
</dbReference>
<dbReference type="GO" id="GO:0005980">
    <property type="term" value="P:glycogen catabolic process"/>
    <property type="evidence" value="ECO:0007669"/>
    <property type="project" value="InterPro"/>
</dbReference>
<dbReference type="Gene3D" id="2.60.40.1180">
    <property type="entry name" value="Golgi alpha-mannosidase II"/>
    <property type="match status" value="1"/>
</dbReference>
<dbReference type="GO" id="GO:0004135">
    <property type="term" value="F:amylo-alpha-1,6-glucosidase activity"/>
    <property type="evidence" value="ECO:0007669"/>
    <property type="project" value="InterPro"/>
</dbReference>
<dbReference type="HOGENOM" id="CLU_011725_1_1_3"/>
<dbReference type="RefSeq" id="WP_015110323.1">
    <property type="nucleotide sequence ID" value="NC_019675.1"/>
</dbReference>
<evidence type="ECO:0000313" key="7">
    <source>
        <dbReference type="Proteomes" id="UP000010388"/>
    </source>
</evidence>
<name>K9PAC7_CYAGP</name>
<dbReference type="EMBL" id="CP003495">
    <property type="protein sequence ID" value="AFY29888.1"/>
    <property type="molecule type" value="Genomic_DNA"/>
</dbReference>
<proteinExistence type="inferred from homology"/>
<dbReference type="PATRIC" id="fig|292564.3.peg.2653"/>
<dbReference type="CDD" id="cd11326">
    <property type="entry name" value="AmyAc_Glg_debranch"/>
    <property type="match status" value="1"/>
</dbReference>
<dbReference type="InterPro" id="IPR044505">
    <property type="entry name" value="GlgX_Isoamylase_N_E_set"/>
</dbReference>
<dbReference type="PANTHER" id="PTHR43002">
    <property type="entry name" value="GLYCOGEN DEBRANCHING ENZYME"/>
    <property type="match status" value="1"/>
</dbReference>
<feature type="domain" description="Glycosyl hydrolase family 13 catalytic" evidence="5">
    <location>
        <begin position="162"/>
        <end position="568"/>
    </location>
</feature>
<protein>
    <submittedName>
        <fullName evidence="6">Glycogen debranching enzyme GlgX</fullName>
    </submittedName>
</protein>
<dbReference type="Pfam" id="PF21156">
    <property type="entry name" value="ISOA1-3_C"/>
    <property type="match status" value="1"/>
</dbReference>
<evidence type="ECO:0000313" key="6">
    <source>
        <dbReference type="EMBL" id="AFY29888.1"/>
    </source>
</evidence>
<dbReference type="Gene3D" id="2.60.40.10">
    <property type="entry name" value="Immunoglobulins"/>
    <property type="match status" value="1"/>
</dbReference>
<sequence length="709" mass="77747">MTPSTAALPSPGSSAPLGASISDGGVNFSLYARRAAAVELCLFARVDDAVPSQRLRLDPDRHRTGDYWHCRLEGIGPGQPYGWSIEGPWQPQLGLRFDPANLLLDPHGLALAMPPGYGRAAGRISAGDWGTAMKSVVADPLAYEWEGDRPLHRPSRETVIYELHVRGFTAHPSAGLPPEQAGTYRGLISRIPYLQELGVTAVELLPVFAFDPQAAPAGLHNYWGYQPVSFFAPHPGYACSADPLGVIDEFRDLVKALHRAGIEVILDVVFNHTAEGGAEGPAFCFRGLADGDYYLLNEDGTYIDDTGCGNTFNANHPVVRRLIRESLRHWVQHLHVDGFRFDLASVLDRDQTGRPTPLSPILWDIDTDPVLAGTKLIAEAWDAAGLYQVGSFVGDNWQEWNGRFRDDVRRFIKGDGGLAASVGQRLMGSPDIYGHKQREAEASVNFITCHDGFTLADLVSYNGKHNEANGEGNRDGSDDNASWNCGVEGPSSDAEVLALRARQSRNLLTMLLLAVGTPMLAMGDELGRSQQGNNNAYAQDNAISWLDWSLLERNADLHRFVRELLAYRQRRDVVINARNLSLGELVRRHHVRWHGVEPDHPDWSESSRSFGATVTSVDHRFRWHAMVNAWWEPLLFRLPAAEGDLPSWRRWIDTSRPSPEDIVPWSSAPALEADTCTLDPRSIVVLVVGLSPGAAAGDGHPDPPAAGPG</sequence>
<dbReference type="GO" id="GO:0019156">
    <property type="term" value="F:isoamylase activity"/>
    <property type="evidence" value="ECO:0007669"/>
    <property type="project" value="UniProtKB-ARBA"/>
</dbReference>
<dbReference type="CDD" id="cd02856">
    <property type="entry name" value="E_set_GDE_Isoamylase_N"/>
    <property type="match status" value="1"/>
</dbReference>
<comment type="similarity">
    <text evidence="1">Belongs to the glycosyl hydrolase 13 family.</text>
</comment>
<dbReference type="Pfam" id="PF00128">
    <property type="entry name" value="Alpha-amylase"/>
    <property type="match status" value="1"/>
</dbReference>
<gene>
    <name evidence="6" type="ordered locus">Cyagr_2796</name>
</gene>
<dbReference type="InterPro" id="IPR011837">
    <property type="entry name" value="Glycogen_debranch_GlgX"/>
</dbReference>
<keyword evidence="2" id="KW-0378">Hydrolase</keyword>
<dbReference type="InterPro" id="IPR013780">
    <property type="entry name" value="Glyco_hydro_b"/>
</dbReference>
<dbReference type="STRING" id="292564.Cyagr_2796"/>
<keyword evidence="3" id="KW-0809">Transit peptide</keyword>
<dbReference type="SMART" id="SM00642">
    <property type="entry name" value="Aamy"/>
    <property type="match status" value="1"/>
</dbReference>
<evidence type="ECO:0000256" key="2">
    <source>
        <dbReference type="ARBA" id="ARBA00022801"/>
    </source>
</evidence>
<keyword evidence="4" id="KW-0326">Glycosidase</keyword>
<dbReference type="eggNOG" id="COG1523">
    <property type="taxonomic scope" value="Bacteria"/>
</dbReference>
<evidence type="ECO:0000256" key="3">
    <source>
        <dbReference type="ARBA" id="ARBA00022946"/>
    </source>
</evidence>
<dbReference type="InterPro" id="IPR048650">
    <property type="entry name" value="ISOA1-3-like_C"/>
</dbReference>
<dbReference type="Gene3D" id="3.20.20.80">
    <property type="entry name" value="Glycosidases"/>
    <property type="match status" value="1"/>
</dbReference>
<dbReference type="AlphaFoldDB" id="K9PAC7"/>
<dbReference type="SUPFAM" id="SSF51445">
    <property type="entry name" value="(Trans)glycosidases"/>
    <property type="match status" value="1"/>
</dbReference>
<evidence type="ECO:0000256" key="1">
    <source>
        <dbReference type="ARBA" id="ARBA00008061"/>
    </source>
</evidence>
<reference evidence="7" key="1">
    <citation type="journal article" date="2013" name="Proc. Natl. Acad. Sci. U.S.A.">
        <title>Improving the coverage of the cyanobacterial phylum using diversity-driven genome sequencing.</title>
        <authorList>
            <person name="Shih P.M."/>
            <person name="Wu D."/>
            <person name="Latifi A."/>
            <person name="Axen S.D."/>
            <person name="Fewer D.P."/>
            <person name="Talla E."/>
            <person name="Calteau A."/>
            <person name="Cai F."/>
            <person name="Tandeau de Marsac N."/>
            <person name="Rippka R."/>
            <person name="Herdman M."/>
            <person name="Sivonen K."/>
            <person name="Coursin T."/>
            <person name="Laurent T."/>
            <person name="Goodwin L."/>
            <person name="Nolan M."/>
            <person name="Davenport K.W."/>
            <person name="Han C.S."/>
            <person name="Rubin E.M."/>
            <person name="Eisen J.A."/>
            <person name="Woyke T."/>
            <person name="Gugger M."/>
            <person name="Kerfeld C.A."/>
        </authorList>
    </citation>
    <scope>NUCLEOTIDE SEQUENCE [LARGE SCALE GENOMIC DNA]</scope>
    <source>
        <strain evidence="7">ATCC 27147 / PCC 6307</strain>
    </source>
</reference>
<dbReference type="InterPro" id="IPR014756">
    <property type="entry name" value="Ig_E-set"/>
</dbReference>
<dbReference type="SUPFAM" id="SSF81296">
    <property type="entry name" value="E set domains"/>
    <property type="match status" value="1"/>
</dbReference>
<dbReference type="SUPFAM" id="SSF51011">
    <property type="entry name" value="Glycosyl hydrolase domain"/>
    <property type="match status" value="1"/>
</dbReference>
<dbReference type="Proteomes" id="UP000010388">
    <property type="component" value="Chromosome"/>
</dbReference>
<dbReference type="KEGG" id="cgc:Cyagr_2796"/>
<dbReference type="NCBIfam" id="TIGR02100">
    <property type="entry name" value="glgX_debranch"/>
    <property type="match status" value="1"/>
</dbReference>
<dbReference type="InterPro" id="IPR013783">
    <property type="entry name" value="Ig-like_fold"/>
</dbReference>
<evidence type="ECO:0000256" key="4">
    <source>
        <dbReference type="ARBA" id="ARBA00023295"/>
    </source>
</evidence>
<dbReference type="Pfam" id="PF02922">
    <property type="entry name" value="CBM_48"/>
    <property type="match status" value="1"/>
</dbReference>
<evidence type="ECO:0000259" key="5">
    <source>
        <dbReference type="SMART" id="SM00642"/>
    </source>
</evidence>
<dbReference type="OrthoDB" id="9761875at2"/>
<dbReference type="InterPro" id="IPR004193">
    <property type="entry name" value="Glyco_hydro_13_N"/>
</dbReference>